<keyword evidence="5" id="KW-1185">Reference proteome</keyword>
<evidence type="ECO:0000313" key="4">
    <source>
        <dbReference type="Ensembl" id="ENSMFAP00000042251.2"/>
    </source>
</evidence>
<proteinExistence type="predicted"/>
<dbReference type="InterPro" id="IPR028540">
    <property type="entry name" value="AKAP12"/>
</dbReference>
<gene>
    <name evidence="4" type="primary">AKAP12</name>
</gene>
<feature type="region of interest" description="Disordered" evidence="2">
    <location>
        <begin position="243"/>
        <end position="430"/>
    </location>
</feature>
<dbReference type="VEuPathDB" id="HostDB:ENSMFAG00000039897"/>
<dbReference type="GO" id="GO:0090036">
    <property type="term" value="P:regulation of protein kinase C signaling"/>
    <property type="evidence" value="ECO:0007669"/>
    <property type="project" value="InterPro"/>
</dbReference>
<feature type="compositionally biased region" description="Basic and acidic residues" evidence="2">
    <location>
        <begin position="323"/>
        <end position="351"/>
    </location>
</feature>
<dbReference type="GeneTree" id="ENSGT00730000111244"/>
<dbReference type="GO" id="GO:0007165">
    <property type="term" value="P:signal transduction"/>
    <property type="evidence" value="ECO:0007669"/>
    <property type="project" value="TreeGrafter"/>
</dbReference>
<dbReference type="PANTHER" id="PTHR23209:SF4">
    <property type="entry name" value="A-KINASE ANCHOR PROTEIN 12"/>
    <property type="match status" value="1"/>
</dbReference>
<protein>
    <submittedName>
        <fullName evidence="4">A-kinase anchoring protein 12</fullName>
    </submittedName>
</protein>
<dbReference type="AlphaFoldDB" id="A0A2K5WYQ4"/>
<dbReference type="GO" id="GO:0010739">
    <property type="term" value="P:positive regulation of protein kinase A signaling"/>
    <property type="evidence" value="ECO:0007669"/>
    <property type="project" value="InterPro"/>
</dbReference>
<name>A0A2K5WYQ4_MACFA</name>
<evidence type="ECO:0000313" key="5">
    <source>
        <dbReference type="Proteomes" id="UP000233100"/>
    </source>
</evidence>
<dbReference type="Bgee" id="ENSMFAG00000039897">
    <property type="expression patterns" value="Expressed in cerebellum and 13 other cell types or tissues"/>
</dbReference>
<evidence type="ECO:0000256" key="2">
    <source>
        <dbReference type="SAM" id="MobiDB-lite"/>
    </source>
</evidence>
<dbReference type="Ensembl" id="ENSMFAT00000016532.2">
    <property type="protein sequence ID" value="ENSMFAP00000042251.2"/>
    <property type="gene ID" value="ENSMFAG00000039897.2"/>
</dbReference>
<reference evidence="4" key="2">
    <citation type="submission" date="2025-08" db="UniProtKB">
        <authorList>
            <consortium name="Ensembl"/>
        </authorList>
    </citation>
    <scope>IDENTIFICATION</scope>
</reference>
<feature type="compositionally biased region" description="Basic and acidic residues" evidence="2">
    <location>
        <begin position="382"/>
        <end position="405"/>
    </location>
</feature>
<feature type="region of interest" description="Disordered" evidence="2">
    <location>
        <begin position="1"/>
        <end position="26"/>
    </location>
</feature>
<keyword evidence="1" id="KW-0597">Phosphoprotein</keyword>
<dbReference type="PANTHER" id="PTHR23209">
    <property type="entry name" value="A-KINASE ANCHOR PROTEIN 12"/>
    <property type="match status" value="1"/>
</dbReference>
<dbReference type="Pfam" id="PF10522">
    <property type="entry name" value="RII_binding_1"/>
    <property type="match status" value="1"/>
</dbReference>
<evidence type="ECO:0000256" key="1">
    <source>
        <dbReference type="ARBA" id="ARBA00022553"/>
    </source>
</evidence>
<reference evidence="4 5" key="1">
    <citation type="submission" date="2013-03" db="EMBL/GenBank/DDBJ databases">
        <authorList>
            <person name="Warren W."/>
            <person name="Wilson R.K."/>
        </authorList>
    </citation>
    <scope>NUCLEOTIDE SEQUENCE</scope>
</reference>
<feature type="domain" description="RII binding" evidence="3">
    <location>
        <begin position="205"/>
        <end position="223"/>
    </location>
</feature>
<dbReference type="GO" id="GO:0005737">
    <property type="term" value="C:cytoplasm"/>
    <property type="evidence" value="ECO:0007669"/>
    <property type="project" value="TreeGrafter"/>
</dbReference>
<organism evidence="4 5">
    <name type="scientific">Macaca fascicularis</name>
    <name type="common">Crab-eating macaque</name>
    <name type="synonym">Cynomolgus monkey</name>
    <dbReference type="NCBI Taxonomy" id="9541"/>
    <lineage>
        <taxon>Eukaryota</taxon>
        <taxon>Metazoa</taxon>
        <taxon>Chordata</taxon>
        <taxon>Craniata</taxon>
        <taxon>Vertebrata</taxon>
        <taxon>Euteleostomi</taxon>
        <taxon>Mammalia</taxon>
        <taxon>Eutheria</taxon>
        <taxon>Euarchontoglires</taxon>
        <taxon>Primates</taxon>
        <taxon>Haplorrhini</taxon>
        <taxon>Catarrhini</taxon>
        <taxon>Cercopithecidae</taxon>
        <taxon>Cercopithecinae</taxon>
        <taxon>Macaca</taxon>
    </lineage>
</organism>
<feature type="compositionally biased region" description="Basic and acidic residues" evidence="2">
    <location>
        <begin position="414"/>
        <end position="430"/>
    </location>
</feature>
<feature type="compositionally biased region" description="Polar residues" evidence="2">
    <location>
        <begin position="268"/>
        <end position="277"/>
    </location>
</feature>
<dbReference type="InterPro" id="IPR018459">
    <property type="entry name" value="RII-bd_1"/>
</dbReference>
<accession>A0A2K5WYQ4</accession>
<reference evidence="4" key="3">
    <citation type="submission" date="2025-09" db="UniProtKB">
        <authorList>
            <consortium name="Ensembl"/>
        </authorList>
    </citation>
    <scope>IDENTIFICATION</scope>
</reference>
<sequence length="430" mass="46422">MVIQVEREKMEAESTHVNEEKLEHETAVTVSEEVSKQLLQTVNVPIIDGAKEVSSLEGSPPPCRGQEEAACTKIQVQSSEASFTLTAAAEEEKVLGETVNILETGETLAPTGAHLVLEEKCSEKNEDFAAHPGEDAVPAGPECRAKSTPVIVSATTEKGLSSNLEGEKTTSLEWKSDEVSEQVACQEVKVSVAIEEDLEPENGILELETKSSKLVQNIIQTAVDQFVRTEETATEMLTSELQTQAHMIKADNQDAGQETEKEGEEPQASAQDETQIASAKEESESTAVGQAHSDISKDMNDQQLEEVVLPSEEEGDGAGTKSVPEDDGHALLAERIEKSLVEPKEDEKGGDVDDPENQNSALVDTDASGGLTKESPDTNGPKQKEKEDAQEAEFQEGKVHSESDKAITTQAQEEVQKQERESAKSKLTES</sequence>
<dbReference type="Proteomes" id="UP000233100">
    <property type="component" value="Chromosome 4"/>
</dbReference>
<dbReference type="GO" id="GO:0051018">
    <property type="term" value="F:protein kinase A binding"/>
    <property type="evidence" value="ECO:0007669"/>
    <property type="project" value="InterPro"/>
</dbReference>
<evidence type="ECO:0000259" key="3">
    <source>
        <dbReference type="Pfam" id="PF10522"/>
    </source>
</evidence>